<sequence>MTRRPNPGEWAQLSGAFPGLIWNDVWITDEPTPQYNCIGYSMGVRQWINPQSPLAAFQQQYAAQGFAVAPANTAVIDGWGTGGGAQMTHGSRQSTSMPQTGLWESKLGQSFRITHGRNQLTGALYGTVLTHFRPRGGEVDEPEEVSVPSYTDDELGRIADQAGRVDPGLKAGFDERLAAWKATWSRQELAMSQSTYDFATGPEFEAVVGLGDGIVPLVVQEMTKPDGFFLVPLLEEFTDPVPPETPVESEQSRGQRAVRAWLASR</sequence>
<dbReference type="EMBL" id="BSDI01000023">
    <property type="protein sequence ID" value="GLH99407.1"/>
    <property type="molecule type" value="Genomic_DNA"/>
</dbReference>
<dbReference type="Proteomes" id="UP001144280">
    <property type="component" value="Unassembled WGS sequence"/>
</dbReference>
<dbReference type="Pfam" id="PF24738">
    <property type="entry name" value="DUF7689"/>
    <property type="match status" value="1"/>
</dbReference>
<reference evidence="2" key="1">
    <citation type="submission" date="2022-12" db="EMBL/GenBank/DDBJ databases">
        <title>New Phytohabitans aurantiacus sp. RD004123 nov., an actinomycete isolated from soil.</title>
        <authorList>
            <person name="Triningsih D.W."/>
            <person name="Harunari E."/>
            <person name="Igarashi Y."/>
        </authorList>
    </citation>
    <scope>NUCLEOTIDE SEQUENCE</scope>
    <source>
        <strain evidence="2">RD004123</strain>
    </source>
</reference>
<gene>
    <name evidence="2" type="ORF">Pa4123_46830</name>
</gene>
<protein>
    <recommendedName>
        <fullName evidence="1">DUF7689 domain-containing protein</fullName>
    </recommendedName>
</protein>
<dbReference type="RefSeq" id="WP_281899040.1">
    <property type="nucleotide sequence ID" value="NZ_BSDI01000023.1"/>
</dbReference>
<evidence type="ECO:0000313" key="2">
    <source>
        <dbReference type="EMBL" id="GLH99407.1"/>
    </source>
</evidence>
<name>A0ABQ5QYQ9_9ACTN</name>
<feature type="domain" description="DUF7689" evidence="1">
    <location>
        <begin position="27"/>
        <end position="133"/>
    </location>
</feature>
<keyword evidence="3" id="KW-1185">Reference proteome</keyword>
<evidence type="ECO:0000313" key="3">
    <source>
        <dbReference type="Proteomes" id="UP001144280"/>
    </source>
</evidence>
<dbReference type="InterPro" id="IPR056106">
    <property type="entry name" value="DUF7689"/>
</dbReference>
<proteinExistence type="predicted"/>
<accession>A0ABQ5QYQ9</accession>
<organism evidence="2 3">
    <name type="scientific">Phytohabitans aurantiacus</name>
    <dbReference type="NCBI Taxonomy" id="3016789"/>
    <lineage>
        <taxon>Bacteria</taxon>
        <taxon>Bacillati</taxon>
        <taxon>Actinomycetota</taxon>
        <taxon>Actinomycetes</taxon>
        <taxon>Micromonosporales</taxon>
        <taxon>Micromonosporaceae</taxon>
    </lineage>
</organism>
<evidence type="ECO:0000259" key="1">
    <source>
        <dbReference type="Pfam" id="PF24738"/>
    </source>
</evidence>
<comment type="caution">
    <text evidence="2">The sequence shown here is derived from an EMBL/GenBank/DDBJ whole genome shotgun (WGS) entry which is preliminary data.</text>
</comment>